<dbReference type="SMART" id="SM00530">
    <property type="entry name" value="HTH_XRE"/>
    <property type="match status" value="1"/>
</dbReference>
<evidence type="ECO:0000313" key="3">
    <source>
        <dbReference type="EMBL" id="MBO0929984.1"/>
    </source>
</evidence>
<dbReference type="EMBL" id="JAFMYU010000002">
    <property type="protein sequence ID" value="MBO0929984.1"/>
    <property type="molecule type" value="Genomic_DNA"/>
</dbReference>
<dbReference type="Gene3D" id="1.10.260.40">
    <property type="entry name" value="lambda repressor-like DNA-binding domains"/>
    <property type="match status" value="1"/>
</dbReference>
<evidence type="ECO:0000313" key="4">
    <source>
        <dbReference type="Proteomes" id="UP000664795"/>
    </source>
</evidence>
<dbReference type="GO" id="GO:0003677">
    <property type="term" value="F:DNA binding"/>
    <property type="evidence" value="ECO:0007669"/>
    <property type="project" value="InterPro"/>
</dbReference>
<dbReference type="InterPro" id="IPR001387">
    <property type="entry name" value="Cro/C1-type_HTH"/>
</dbReference>
<dbReference type="PROSITE" id="PS50943">
    <property type="entry name" value="HTH_CROC1"/>
    <property type="match status" value="1"/>
</dbReference>
<evidence type="ECO:0000256" key="1">
    <source>
        <dbReference type="SAM" id="Coils"/>
    </source>
</evidence>
<proteinExistence type="predicted"/>
<dbReference type="SUPFAM" id="SSF47413">
    <property type="entry name" value="lambda repressor-like DNA-binding domains"/>
    <property type="match status" value="1"/>
</dbReference>
<comment type="caution">
    <text evidence="3">The sequence shown here is derived from an EMBL/GenBank/DDBJ whole genome shotgun (WGS) entry which is preliminary data.</text>
</comment>
<dbReference type="AlphaFoldDB" id="A0A939G3K9"/>
<feature type="coiled-coil region" evidence="1">
    <location>
        <begin position="96"/>
        <end position="137"/>
    </location>
</feature>
<keyword evidence="1" id="KW-0175">Coiled coil</keyword>
<evidence type="ECO:0000259" key="2">
    <source>
        <dbReference type="PROSITE" id="PS50943"/>
    </source>
</evidence>
<dbReference type="Proteomes" id="UP000664795">
    <property type="component" value="Unassembled WGS sequence"/>
</dbReference>
<name>A0A939G3K9_9BACT</name>
<feature type="domain" description="HTH cro/C1-type" evidence="2">
    <location>
        <begin position="11"/>
        <end position="65"/>
    </location>
</feature>
<reference evidence="3 4" key="1">
    <citation type="submission" date="2021-03" db="EMBL/GenBank/DDBJ databases">
        <title>Fibrella sp. HMF5036 genome sequencing and assembly.</title>
        <authorList>
            <person name="Kang H."/>
            <person name="Kim H."/>
            <person name="Bae S."/>
            <person name="Joh K."/>
        </authorList>
    </citation>
    <scope>NUCLEOTIDE SEQUENCE [LARGE SCALE GENOMIC DNA]</scope>
    <source>
        <strain evidence="3 4">HMF5036</strain>
    </source>
</reference>
<dbReference type="InterPro" id="IPR010982">
    <property type="entry name" value="Lambda_DNA-bd_dom_sf"/>
</dbReference>
<keyword evidence="4" id="KW-1185">Reference proteome</keyword>
<dbReference type="Pfam" id="PF01381">
    <property type="entry name" value="HTH_3"/>
    <property type="match status" value="1"/>
</dbReference>
<sequence>MLEVCILEKRLEQFVRSRGLSQDNMAEMLGLSRLAYGDIERCKTDLTDSRLNQIASVLQLSPADILAFADRMTNFFDQCSGAIGLKSGTQNNHYDQRELEHELEKSTLVLEKYRAEIEKLKAERDKAELEARYWREKQTPS</sequence>
<dbReference type="CDD" id="cd00093">
    <property type="entry name" value="HTH_XRE"/>
    <property type="match status" value="1"/>
</dbReference>
<protein>
    <submittedName>
        <fullName evidence="3">Helix-turn-helix transcriptional regulator</fullName>
    </submittedName>
</protein>
<accession>A0A939G3K9</accession>
<organism evidence="3 4">
    <name type="scientific">Fibrella aquatilis</name>
    <dbReference type="NCBI Taxonomy" id="2817059"/>
    <lineage>
        <taxon>Bacteria</taxon>
        <taxon>Pseudomonadati</taxon>
        <taxon>Bacteroidota</taxon>
        <taxon>Cytophagia</taxon>
        <taxon>Cytophagales</taxon>
        <taxon>Spirosomataceae</taxon>
        <taxon>Fibrella</taxon>
    </lineage>
</organism>
<gene>
    <name evidence="3" type="ORF">J2I48_03215</name>
</gene>